<feature type="transmembrane region" description="Helical" evidence="2">
    <location>
        <begin position="237"/>
        <end position="259"/>
    </location>
</feature>
<keyword evidence="4" id="KW-1185">Reference proteome</keyword>
<keyword evidence="2" id="KW-0812">Transmembrane</keyword>
<dbReference type="InterPro" id="IPR011701">
    <property type="entry name" value="MFS"/>
</dbReference>
<organism evidence="3 4">
    <name type="scientific">Georgenia yuyongxinii</name>
    <dbReference type="NCBI Taxonomy" id="2589797"/>
    <lineage>
        <taxon>Bacteria</taxon>
        <taxon>Bacillati</taxon>
        <taxon>Actinomycetota</taxon>
        <taxon>Actinomycetes</taxon>
        <taxon>Micrococcales</taxon>
        <taxon>Bogoriellaceae</taxon>
        <taxon>Georgenia</taxon>
    </lineage>
</organism>
<evidence type="ECO:0000313" key="3">
    <source>
        <dbReference type="EMBL" id="TRW44227.1"/>
    </source>
</evidence>
<feature type="transmembrane region" description="Helical" evidence="2">
    <location>
        <begin position="12"/>
        <end position="33"/>
    </location>
</feature>
<feature type="transmembrane region" description="Helical" evidence="2">
    <location>
        <begin position="354"/>
        <end position="373"/>
    </location>
</feature>
<dbReference type="SUPFAM" id="SSF103473">
    <property type="entry name" value="MFS general substrate transporter"/>
    <property type="match status" value="1"/>
</dbReference>
<protein>
    <submittedName>
        <fullName evidence="3">MFS transporter</fullName>
    </submittedName>
</protein>
<keyword evidence="2" id="KW-1133">Transmembrane helix</keyword>
<dbReference type="InterPro" id="IPR036259">
    <property type="entry name" value="MFS_trans_sf"/>
</dbReference>
<dbReference type="CDD" id="cd06174">
    <property type="entry name" value="MFS"/>
    <property type="match status" value="1"/>
</dbReference>
<dbReference type="InterPro" id="IPR053160">
    <property type="entry name" value="MFS_DHA3_Transporter"/>
</dbReference>
<feature type="transmembrane region" description="Helical" evidence="2">
    <location>
        <begin position="45"/>
        <end position="63"/>
    </location>
</feature>
<dbReference type="PANTHER" id="PTHR23530:SF1">
    <property type="entry name" value="PERMEASE, MAJOR FACILITATOR SUPERFAMILY-RELATED"/>
    <property type="match status" value="1"/>
</dbReference>
<feature type="region of interest" description="Disordered" evidence="1">
    <location>
        <begin position="383"/>
        <end position="417"/>
    </location>
</feature>
<dbReference type="Gene3D" id="1.20.1250.20">
    <property type="entry name" value="MFS general substrate transporter like domains"/>
    <property type="match status" value="1"/>
</dbReference>
<dbReference type="Proteomes" id="UP000318693">
    <property type="component" value="Unassembled WGS sequence"/>
</dbReference>
<evidence type="ECO:0000313" key="4">
    <source>
        <dbReference type="Proteomes" id="UP000318693"/>
    </source>
</evidence>
<evidence type="ECO:0000256" key="2">
    <source>
        <dbReference type="SAM" id="Phobius"/>
    </source>
</evidence>
<dbReference type="Pfam" id="PF07690">
    <property type="entry name" value="MFS_1"/>
    <property type="match status" value="1"/>
</dbReference>
<evidence type="ECO:0000256" key="1">
    <source>
        <dbReference type="SAM" id="MobiDB-lite"/>
    </source>
</evidence>
<dbReference type="AlphaFoldDB" id="A0A552WND5"/>
<dbReference type="PANTHER" id="PTHR23530">
    <property type="entry name" value="TRANSPORT PROTEIN-RELATED"/>
    <property type="match status" value="1"/>
</dbReference>
<sequence>MVLLPLGRGLSLTEVGLVTSLQGFVVLALELPTGGLADTIGRRRVLLLAGVVGVAAMTTYLVADGPALFAAAFALQGVFRALDSGPLEAWYVDAALEADPRTRIEIGLSAQGTVLGVAIAGGALAGGGLVAWAPLPGVEALATPVLAALAVQILALVGVAALMAEPPPAGAAGGTWRAAAQTPRAVADGVSLLRRGRVLRALVAVELFWGFGMVAFETLTPVRLAEIVGDAEAAAEIAGPAGAAAWLASAAGAAITPWLGRRLGMARTAALLRVLQGVTVVGIGLFGGVLGVVTAYLACYVVHGAANPAHLTLLHRQVDGARRATVLSLNSMVAQPAGALGTIALTALADAASLSVAICVGAAVLAVAAPLYLPARRQERAEQVRRAPAHVPDLATTAATTSAPISDAEGVGSDARG</sequence>
<comment type="caution">
    <text evidence="3">The sequence shown here is derived from an EMBL/GenBank/DDBJ whole genome shotgun (WGS) entry which is preliminary data.</text>
</comment>
<feature type="transmembrane region" description="Helical" evidence="2">
    <location>
        <begin position="113"/>
        <end position="135"/>
    </location>
</feature>
<reference evidence="3 4" key="1">
    <citation type="submission" date="2019-07" db="EMBL/GenBank/DDBJ databases">
        <title>Georgenia wutianyii sp. nov. and Georgenia *** sp. nov. isolated from plateau pika (Ochotona curzoniae) in the Qinghai-Tibet plateau of China.</title>
        <authorList>
            <person name="Tian Z."/>
        </authorList>
    </citation>
    <scope>NUCLEOTIDE SEQUENCE [LARGE SCALE GENOMIC DNA]</scope>
    <source>
        <strain evidence="3 4">Z446</strain>
    </source>
</reference>
<accession>A0A552WND5</accession>
<gene>
    <name evidence="3" type="ORF">FJ693_14460</name>
</gene>
<name>A0A552WND5_9MICO</name>
<feature type="transmembrane region" description="Helical" evidence="2">
    <location>
        <begin position="141"/>
        <end position="164"/>
    </location>
</feature>
<dbReference type="GO" id="GO:0022857">
    <property type="term" value="F:transmembrane transporter activity"/>
    <property type="evidence" value="ECO:0007669"/>
    <property type="project" value="InterPro"/>
</dbReference>
<proteinExistence type="predicted"/>
<dbReference type="EMBL" id="VJXR01000050">
    <property type="protein sequence ID" value="TRW44227.1"/>
    <property type="molecule type" value="Genomic_DNA"/>
</dbReference>
<keyword evidence="2" id="KW-0472">Membrane</keyword>